<dbReference type="InterPro" id="IPR050570">
    <property type="entry name" value="Cell_wall_metabolism_enzyme"/>
</dbReference>
<name>A0ABR7JLV3_9FIRM</name>
<evidence type="ECO:0000313" key="6">
    <source>
        <dbReference type="EMBL" id="MBC5995586.1"/>
    </source>
</evidence>
<feature type="compositionally biased region" description="Low complexity" evidence="3">
    <location>
        <begin position="230"/>
        <end position="242"/>
    </location>
</feature>
<evidence type="ECO:0000256" key="1">
    <source>
        <dbReference type="ARBA" id="ARBA00022729"/>
    </source>
</evidence>
<dbReference type="CDD" id="cd12797">
    <property type="entry name" value="M23_peptidase"/>
    <property type="match status" value="1"/>
</dbReference>
<comment type="caution">
    <text evidence="6">The sequence shown here is derived from an EMBL/GenBank/DDBJ whole genome shotgun (WGS) entry which is preliminary data.</text>
</comment>
<feature type="coiled-coil region" evidence="2">
    <location>
        <begin position="38"/>
        <end position="104"/>
    </location>
</feature>
<evidence type="ECO:0000259" key="5">
    <source>
        <dbReference type="Pfam" id="PF24568"/>
    </source>
</evidence>
<dbReference type="Gene3D" id="6.10.250.3150">
    <property type="match status" value="1"/>
</dbReference>
<feature type="domain" description="Peptidoglycan hydrolase PcsB coiled-coil" evidence="5">
    <location>
        <begin position="87"/>
        <end position="160"/>
    </location>
</feature>
<sequence>MKKIVSLIAVGSILVNTSVATTSSVYAEESKSSINSKLSKNREEQEELGQKIKNLDSQIKEIESNIKSTEDKIAKLNLETEEAKKEIEDLLNKIKDNEEALGQRLKVIDNNYSMGYIKVILSSTSLSDFFNNLYMVKEVIEQDRDLLKELEDNKAIVEEKKKSLEDKTKEQENLKASLESDNSKLESDKETIESLKAELIKEEDDLESKIADIIAKEEAAAKAKEESTANNQNGSSGGSSSNAVITNGSWPVPGYSGNSSSYGWRIHPILGTKKFHTGLDIPAPKGTPVTSFDDGTVIYSGVQGSYGNTVMINHGNGVVTLYAHNSSLNVSVGQKVKKGQVIAKVGSTGRSTGPHSHFEVRVNGQHTNPLNYF</sequence>
<dbReference type="InterPro" id="IPR011055">
    <property type="entry name" value="Dup_hybrid_motif"/>
</dbReference>
<dbReference type="RefSeq" id="WP_153925535.1">
    <property type="nucleotide sequence ID" value="NZ_JACRWE010000001.1"/>
</dbReference>
<organism evidence="6 7">
    <name type="scientific">Romboutsia faecis</name>
    <dbReference type="NCBI Taxonomy" id="2764597"/>
    <lineage>
        <taxon>Bacteria</taxon>
        <taxon>Bacillati</taxon>
        <taxon>Bacillota</taxon>
        <taxon>Clostridia</taxon>
        <taxon>Peptostreptococcales</taxon>
        <taxon>Peptostreptococcaceae</taxon>
        <taxon>Romboutsia</taxon>
    </lineage>
</organism>
<feature type="region of interest" description="Disordered" evidence="3">
    <location>
        <begin position="162"/>
        <end position="189"/>
    </location>
</feature>
<gene>
    <name evidence="6" type="ORF">H8923_02320</name>
</gene>
<feature type="compositionally biased region" description="Basic and acidic residues" evidence="3">
    <location>
        <begin position="162"/>
        <end position="173"/>
    </location>
</feature>
<dbReference type="SUPFAM" id="SSF51261">
    <property type="entry name" value="Duplicated hybrid motif"/>
    <property type="match status" value="1"/>
</dbReference>
<dbReference type="PANTHER" id="PTHR21666:SF270">
    <property type="entry name" value="MUREIN HYDROLASE ACTIVATOR ENVC"/>
    <property type="match status" value="1"/>
</dbReference>
<evidence type="ECO:0000313" key="7">
    <source>
        <dbReference type="Proteomes" id="UP000609849"/>
    </source>
</evidence>
<accession>A0ABR7JLV3</accession>
<keyword evidence="7" id="KW-1185">Reference proteome</keyword>
<keyword evidence="2" id="KW-0175">Coiled coil</keyword>
<reference evidence="6 7" key="1">
    <citation type="submission" date="2020-08" db="EMBL/GenBank/DDBJ databases">
        <authorList>
            <person name="Liu C."/>
            <person name="Sun Q."/>
        </authorList>
    </citation>
    <scope>NUCLEOTIDE SEQUENCE [LARGE SCALE GENOMIC DNA]</scope>
    <source>
        <strain evidence="6 7">NSJ-18</strain>
    </source>
</reference>
<dbReference type="PANTHER" id="PTHR21666">
    <property type="entry name" value="PEPTIDASE-RELATED"/>
    <property type="match status" value="1"/>
</dbReference>
<evidence type="ECO:0000259" key="4">
    <source>
        <dbReference type="Pfam" id="PF01551"/>
    </source>
</evidence>
<dbReference type="Pfam" id="PF24568">
    <property type="entry name" value="CC_PcsB"/>
    <property type="match status" value="1"/>
</dbReference>
<protein>
    <submittedName>
        <fullName evidence="6">Peptidoglycan DD-metalloendopeptidase family protein</fullName>
    </submittedName>
</protein>
<evidence type="ECO:0000256" key="2">
    <source>
        <dbReference type="SAM" id="Coils"/>
    </source>
</evidence>
<dbReference type="Gene3D" id="2.70.70.10">
    <property type="entry name" value="Glucose Permease (Domain IIA)"/>
    <property type="match status" value="1"/>
</dbReference>
<feature type="domain" description="M23ase beta-sheet core" evidence="4">
    <location>
        <begin position="274"/>
        <end position="369"/>
    </location>
</feature>
<dbReference type="EMBL" id="JACRWE010000001">
    <property type="protein sequence ID" value="MBC5995586.1"/>
    <property type="molecule type" value="Genomic_DNA"/>
</dbReference>
<evidence type="ECO:0000256" key="3">
    <source>
        <dbReference type="SAM" id="MobiDB-lite"/>
    </source>
</evidence>
<dbReference type="Pfam" id="PF01551">
    <property type="entry name" value="Peptidase_M23"/>
    <property type="match status" value="1"/>
</dbReference>
<proteinExistence type="predicted"/>
<keyword evidence="1" id="KW-0732">Signal</keyword>
<dbReference type="Proteomes" id="UP000609849">
    <property type="component" value="Unassembled WGS sequence"/>
</dbReference>
<dbReference type="InterPro" id="IPR016047">
    <property type="entry name" value="M23ase_b-sheet_dom"/>
</dbReference>
<feature type="region of interest" description="Disordered" evidence="3">
    <location>
        <begin position="224"/>
        <end position="245"/>
    </location>
</feature>
<dbReference type="InterPro" id="IPR057309">
    <property type="entry name" value="PcsB_CC"/>
</dbReference>